<evidence type="ECO:0000256" key="2">
    <source>
        <dbReference type="ARBA" id="ARBA00007447"/>
    </source>
</evidence>
<feature type="domain" description="Peptidase A1" evidence="6">
    <location>
        <begin position="1"/>
        <end position="211"/>
    </location>
</feature>
<sequence>MASAMSEPPFNPKGQIQPSEDDVSKAVTLFMRLTLVRLRSREEVKGERSVEYFIQVKHIKVNWDVVPVKASLLEIDREGRGGTKISTVAPYTVMESSIYKAVTNAFAARMSKDKVKSVAPVAPFKLCYNAADIVSSGTGPSVPPVDLVLHNHHVVWRIYGANSMVEAKKGVLCLGFVDGGAKPRTSIVIGGHQIEDHLLQFDLRRRRLGFTSSLLLKRTSCAKFNFTGKL</sequence>
<dbReference type="PANTHER" id="PTHR47965">
    <property type="entry name" value="ASPARTYL PROTEASE-RELATED"/>
    <property type="match status" value="1"/>
</dbReference>
<dbReference type="Pfam" id="PF14541">
    <property type="entry name" value="TAXi_C"/>
    <property type="match status" value="1"/>
</dbReference>
<dbReference type="EMBL" id="CM007382">
    <property type="protein sequence ID" value="ONK77880.1"/>
    <property type="molecule type" value="Genomic_DNA"/>
</dbReference>
<dbReference type="Proteomes" id="UP000243459">
    <property type="component" value="Chromosome 2"/>
</dbReference>
<feature type="region of interest" description="Disordered" evidence="5">
    <location>
        <begin position="1"/>
        <end position="21"/>
    </location>
</feature>
<evidence type="ECO:0000313" key="8">
    <source>
        <dbReference type="Proteomes" id="UP000243459"/>
    </source>
</evidence>
<keyword evidence="4" id="KW-0732">Signal</keyword>
<evidence type="ECO:0000313" key="7">
    <source>
        <dbReference type="EMBL" id="ONK77880.1"/>
    </source>
</evidence>
<dbReference type="Gene3D" id="2.40.70.10">
    <property type="entry name" value="Acid Proteases"/>
    <property type="match status" value="1"/>
</dbReference>
<protein>
    <recommendedName>
        <fullName evidence="6">Peptidase A1 domain-containing protein</fullName>
    </recommendedName>
</protein>
<dbReference type="InterPro" id="IPR033121">
    <property type="entry name" value="PEPTIDASE_A1"/>
</dbReference>
<organism evidence="7 8">
    <name type="scientific">Asparagus officinalis</name>
    <name type="common">Garden asparagus</name>
    <dbReference type="NCBI Taxonomy" id="4686"/>
    <lineage>
        <taxon>Eukaryota</taxon>
        <taxon>Viridiplantae</taxon>
        <taxon>Streptophyta</taxon>
        <taxon>Embryophyta</taxon>
        <taxon>Tracheophyta</taxon>
        <taxon>Spermatophyta</taxon>
        <taxon>Magnoliopsida</taxon>
        <taxon>Liliopsida</taxon>
        <taxon>Asparagales</taxon>
        <taxon>Asparagaceae</taxon>
        <taxon>Asparagoideae</taxon>
        <taxon>Asparagus</taxon>
    </lineage>
</organism>
<dbReference type="GO" id="GO:0005576">
    <property type="term" value="C:extracellular region"/>
    <property type="evidence" value="ECO:0007669"/>
    <property type="project" value="UniProtKB-SubCell"/>
</dbReference>
<dbReference type="GO" id="GO:0004190">
    <property type="term" value="F:aspartic-type endopeptidase activity"/>
    <property type="evidence" value="ECO:0007669"/>
    <property type="project" value="InterPro"/>
</dbReference>
<keyword evidence="3" id="KW-0964">Secreted</keyword>
<evidence type="ECO:0000256" key="4">
    <source>
        <dbReference type="ARBA" id="ARBA00022729"/>
    </source>
</evidence>
<dbReference type="FunFam" id="2.40.70.10:FF:000041">
    <property type="entry name" value="Basic 7S globulin"/>
    <property type="match status" value="1"/>
</dbReference>
<dbReference type="GO" id="GO:0006508">
    <property type="term" value="P:proteolysis"/>
    <property type="evidence" value="ECO:0007669"/>
    <property type="project" value="InterPro"/>
</dbReference>
<gene>
    <name evidence="7" type="ORF">A4U43_C02F11790</name>
</gene>
<comment type="subcellular location">
    <subcellularLocation>
        <location evidence="1">Secreted</location>
        <location evidence="1">Extracellular space</location>
    </subcellularLocation>
</comment>
<name>A0A5P1FMN8_ASPOF</name>
<dbReference type="PANTHER" id="PTHR47965:SF22">
    <property type="entry name" value="EUKARYOTIC ASPARTYL PROTEASE FAMILY PROTEIN"/>
    <property type="match status" value="1"/>
</dbReference>
<dbReference type="PROSITE" id="PS51767">
    <property type="entry name" value="PEPTIDASE_A1"/>
    <property type="match status" value="1"/>
</dbReference>
<evidence type="ECO:0000256" key="3">
    <source>
        <dbReference type="ARBA" id="ARBA00022525"/>
    </source>
</evidence>
<keyword evidence="8" id="KW-1185">Reference proteome</keyword>
<reference evidence="8" key="1">
    <citation type="journal article" date="2017" name="Nat. Commun.">
        <title>The asparagus genome sheds light on the origin and evolution of a young Y chromosome.</title>
        <authorList>
            <person name="Harkess A."/>
            <person name="Zhou J."/>
            <person name="Xu C."/>
            <person name="Bowers J.E."/>
            <person name="Van der Hulst R."/>
            <person name="Ayyampalayam S."/>
            <person name="Mercati F."/>
            <person name="Riccardi P."/>
            <person name="McKain M.R."/>
            <person name="Kakrana A."/>
            <person name="Tang H."/>
            <person name="Ray J."/>
            <person name="Groenendijk J."/>
            <person name="Arikit S."/>
            <person name="Mathioni S.M."/>
            <person name="Nakano M."/>
            <person name="Shan H."/>
            <person name="Telgmann-Rauber A."/>
            <person name="Kanno A."/>
            <person name="Yue Z."/>
            <person name="Chen H."/>
            <person name="Li W."/>
            <person name="Chen Y."/>
            <person name="Xu X."/>
            <person name="Zhang Y."/>
            <person name="Luo S."/>
            <person name="Chen H."/>
            <person name="Gao J."/>
            <person name="Mao Z."/>
            <person name="Pires J.C."/>
            <person name="Luo M."/>
            <person name="Kudrna D."/>
            <person name="Wing R.A."/>
            <person name="Meyers B.C."/>
            <person name="Yi K."/>
            <person name="Kong H."/>
            <person name="Lavrijsen P."/>
            <person name="Sunseri F."/>
            <person name="Falavigna A."/>
            <person name="Ye Y."/>
            <person name="Leebens-Mack J.H."/>
            <person name="Chen G."/>
        </authorList>
    </citation>
    <scope>NUCLEOTIDE SEQUENCE [LARGE SCALE GENOMIC DNA]</scope>
    <source>
        <strain evidence="8">cv. DH0086</strain>
    </source>
</reference>
<dbReference type="AlphaFoldDB" id="A0A5P1FMN8"/>
<dbReference type="Gramene" id="ONK77880">
    <property type="protein sequence ID" value="ONK77880"/>
    <property type="gene ID" value="A4U43_C02F11790"/>
</dbReference>
<comment type="similarity">
    <text evidence="2">Belongs to the peptidase A1 family.</text>
</comment>
<evidence type="ECO:0000259" key="6">
    <source>
        <dbReference type="PROSITE" id="PS51767"/>
    </source>
</evidence>
<dbReference type="InterPro" id="IPR001461">
    <property type="entry name" value="Aspartic_peptidase_A1"/>
</dbReference>
<dbReference type="SUPFAM" id="SSF50630">
    <property type="entry name" value="Acid proteases"/>
    <property type="match status" value="1"/>
</dbReference>
<proteinExistence type="inferred from homology"/>
<accession>A0A5P1FMN8</accession>
<dbReference type="InterPro" id="IPR032799">
    <property type="entry name" value="TAXi_C"/>
</dbReference>
<evidence type="ECO:0000256" key="5">
    <source>
        <dbReference type="SAM" id="MobiDB-lite"/>
    </source>
</evidence>
<evidence type="ECO:0000256" key="1">
    <source>
        <dbReference type="ARBA" id="ARBA00004239"/>
    </source>
</evidence>
<dbReference type="InterPro" id="IPR021109">
    <property type="entry name" value="Peptidase_aspartic_dom_sf"/>
</dbReference>
<dbReference type="OMA" id="MESENIW"/>